<feature type="transmembrane region" description="Helical" evidence="8">
    <location>
        <begin position="69"/>
        <end position="101"/>
    </location>
</feature>
<dbReference type="STRING" id="991905.SL003B_2382"/>
<feature type="transmembrane region" description="Helical" evidence="8">
    <location>
        <begin position="122"/>
        <end position="142"/>
    </location>
</feature>
<comment type="subcellular location">
    <subcellularLocation>
        <location evidence="1">Cell membrane</location>
        <topology evidence="1">Multi-pass membrane protein</topology>
    </subcellularLocation>
</comment>
<dbReference type="PANTHER" id="PTHR21716:SF53">
    <property type="entry name" value="PERMEASE PERM-RELATED"/>
    <property type="match status" value="1"/>
</dbReference>
<dbReference type="HOGENOM" id="CLU_031275_8_0_5"/>
<dbReference type="KEGG" id="pgv:SL003B_2382"/>
<evidence type="ECO:0000256" key="4">
    <source>
        <dbReference type="ARBA" id="ARBA00022475"/>
    </source>
</evidence>
<evidence type="ECO:0000313" key="9">
    <source>
        <dbReference type="EMBL" id="ADZ70807.1"/>
    </source>
</evidence>
<protein>
    <submittedName>
        <fullName evidence="9">Permease, putative</fullName>
    </submittedName>
</protein>
<dbReference type="GO" id="GO:0005886">
    <property type="term" value="C:plasma membrane"/>
    <property type="evidence" value="ECO:0007669"/>
    <property type="project" value="UniProtKB-SubCell"/>
</dbReference>
<evidence type="ECO:0000256" key="1">
    <source>
        <dbReference type="ARBA" id="ARBA00004651"/>
    </source>
</evidence>
<dbReference type="PANTHER" id="PTHR21716">
    <property type="entry name" value="TRANSMEMBRANE PROTEIN"/>
    <property type="match status" value="1"/>
</dbReference>
<evidence type="ECO:0000256" key="7">
    <source>
        <dbReference type="ARBA" id="ARBA00023136"/>
    </source>
</evidence>
<gene>
    <name evidence="9" type="ordered locus">SL003B_2382</name>
</gene>
<keyword evidence="10" id="KW-1185">Reference proteome</keyword>
<keyword evidence="7 8" id="KW-0472">Membrane</keyword>
<evidence type="ECO:0000256" key="8">
    <source>
        <dbReference type="SAM" id="Phobius"/>
    </source>
</evidence>
<comment type="similarity">
    <text evidence="2">Belongs to the autoinducer-2 exporter (AI-2E) (TC 2.A.86) family.</text>
</comment>
<accession>F2J1K6</accession>
<dbReference type="PATRIC" id="fig|991905.3.peg.2441"/>
<evidence type="ECO:0000256" key="6">
    <source>
        <dbReference type="ARBA" id="ARBA00022989"/>
    </source>
</evidence>
<name>F2J1K6_POLGS</name>
<dbReference type="GO" id="GO:0055085">
    <property type="term" value="P:transmembrane transport"/>
    <property type="evidence" value="ECO:0007669"/>
    <property type="project" value="TreeGrafter"/>
</dbReference>
<dbReference type="EMBL" id="CP002568">
    <property type="protein sequence ID" value="ADZ70807.1"/>
    <property type="molecule type" value="Genomic_DNA"/>
</dbReference>
<sequence length="420" mass="45730">MPVLMLWQGNASFCAAMQSGRAKCPRRRAAAPHKRLDRLARLDLSGTYLLERTPHLGDDRMTLRRQIQFWMLSLLAFIVFMLVFSAVLLPFVAGMALAYLLDPVADRLERVGMSRLWATLTILLVFVLLFALFLLLLVPVLGNQLLGFLDRLPGLVRALHTLVTETFGDRLSTLAGLDIKDLQSSLGDIMSKAASWLGGLMQSVWSGGQALVSILSLFVVTPVVAFYLLLDWDRMVARIDGWLPRPHVETIRRLAREMDAAVAGFVRGQVSVCVLLGLFYAIGLMLVGLNFGLLIGIGAGLVSFIPFVGAILGFVVSMAVALVQFWPDWPLIAAVAAVFAVGQFLEGNILQPKLVGDSVGLHPVWLMFALFAFGSLFGFVGMLVAVPAAAMVGVLARFALTQYLASPLYRGTGRPAADDE</sequence>
<dbReference type="Pfam" id="PF01594">
    <property type="entry name" value="AI-2E_transport"/>
    <property type="match status" value="1"/>
</dbReference>
<keyword evidence="6 8" id="KW-1133">Transmembrane helix</keyword>
<feature type="transmembrane region" description="Helical" evidence="8">
    <location>
        <begin position="365"/>
        <end position="396"/>
    </location>
</feature>
<feature type="transmembrane region" description="Helical" evidence="8">
    <location>
        <begin position="210"/>
        <end position="230"/>
    </location>
</feature>
<organism evidence="9 10">
    <name type="scientific">Polymorphum gilvum (strain LMG 25793 / CGMCC 1.9160 / SL003B-26A1)</name>
    <dbReference type="NCBI Taxonomy" id="991905"/>
    <lineage>
        <taxon>Bacteria</taxon>
        <taxon>Pseudomonadati</taxon>
        <taxon>Pseudomonadota</taxon>
        <taxon>Alphaproteobacteria</taxon>
        <taxon>Rhodobacterales</taxon>
        <taxon>Paracoccaceae</taxon>
        <taxon>Polymorphum</taxon>
    </lineage>
</organism>
<proteinExistence type="inferred from homology"/>
<keyword evidence="5 8" id="KW-0812">Transmembrane</keyword>
<evidence type="ECO:0000256" key="5">
    <source>
        <dbReference type="ARBA" id="ARBA00022692"/>
    </source>
</evidence>
<evidence type="ECO:0000256" key="2">
    <source>
        <dbReference type="ARBA" id="ARBA00009773"/>
    </source>
</evidence>
<dbReference type="InterPro" id="IPR002549">
    <property type="entry name" value="AI-2E-like"/>
</dbReference>
<dbReference type="eggNOG" id="COG0628">
    <property type="taxonomic scope" value="Bacteria"/>
</dbReference>
<feature type="transmembrane region" description="Helical" evidence="8">
    <location>
        <begin position="293"/>
        <end position="322"/>
    </location>
</feature>
<feature type="transmembrane region" description="Helical" evidence="8">
    <location>
        <begin position="329"/>
        <end position="345"/>
    </location>
</feature>
<keyword evidence="4" id="KW-1003">Cell membrane</keyword>
<reference evidence="9 10" key="1">
    <citation type="journal article" date="2011" name="J. Bacteriol.">
        <title>Complete genome sequence of Polymorphum gilvum SL003B-26A1T, a crude oil-degrading bacterium from oil-polluted saline soil.</title>
        <authorList>
            <person name="Li S.G."/>
            <person name="Tang Y.Q."/>
            <person name="Nie Y."/>
            <person name="Cai M."/>
            <person name="Wu X.L."/>
        </authorList>
    </citation>
    <scope>NUCLEOTIDE SEQUENCE [LARGE SCALE GENOMIC DNA]</scope>
    <source>
        <strain evidence="10">LMG 25793 / CGMCC 1.9160 / SL003B-26A1</strain>
    </source>
</reference>
<keyword evidence="3" id="KW-0813">Transport</keyword>
<evidence type="ECO:0000256" key="3">
    <source>
        <dbReference type="ARBA" id="ARBA00022448"/>
    </source>
</evidence>
<evidence type="ECO:0000313" key="10">
    <source>
        <dbReference type="Proteomes" id="UP000008130"/>
    </source>
</evidence>
<dbReference type="AlphaFoldDB" id="F2J1K6"/>
<dbReference type="Proteomes" id="UP000008130">
    <property type="component" value="Chromosome"/>
</dbReference>
<feature type="transmembrane region" description="Helical" evidence="8">
    <location>
        <begin position="260"/>
        <end position="287"/>
    </location>
</feature>